<dbReference type="EMBL" id="JAZDDG010000002">
    <property type="protein sequence ID" value="MEE1975375.1"/>
    <property type="molecule type" value="Genomic_DNA"/>
</dbReference>
<proteinExistence type="predicted"/>
<evidence type="ECO:0000313" key="2">
    <source>
        <dbReference type="Proteomes" id="UP001356308"/>
    </source>
</evidence>
<accession>A0ABU7IR51</accession>
<dbReference type="RefSeq" id="WP_272650201.1">
    <property type="nucleotide sequence ID" value="NZ_JAZDDG010000002.1"/>
</dbReference>
<comment type="caution">
    <text evidence="1">The sequence shown here is derived from an EMBL/GenBank/DDBJ whole genome shotgun (WGS) entry which is preliminary data.</text>
</comment>
<gene>
    <name evidence="1" type="ORF">V1I91_04810</name>
</gene>
<sequence>MKKLLNFIMAFMALVPIMSGQEIDKTLTGKVTFVTSQNIYVRFTDTEPIAIGDSLQLKASSASCLVVTSKSTTSCVCEIINGCAVEKGDAVTYNVIPKKKIEAPKIVKEELTLGTTDLAEEEPFYKEDIRGRISASSQSIIASNRDDRHRFMGRLSLNADHLRNSKFSFNTYLNYRQILDSGESSSLRQNSLFRVYNLAAHYEVLPSLSVILGRNINPKISSLGAIDGLQAEKYFGKKYIGAIVGFRPDIFDFGFNSNLLQYGGYVGVATDSDDLYSQTTLGFIQQQNSGEIDRRYAYFQHNSTILKNLNVFSSLEVDLFSNLNNEVSNDIRLTNLYVSARYRFNRKLNLSLSYDSRKRILYYETFQTDIERLLDNNMARQGARARINFKPYKGIMAGASYSKRFQNNSENKSDNINGFVTFSRLSNIGGRLSLSYNRNDSNYLLSNIGSARYYRDFLRGRLNTNVYYRYVHYDYVNMLNTFDQHYMGADVSYNITRKLLFSISGEYTMYNQENNIRIFTRLIQRF</sequence>
<reference evidence="1 2" key="1">
    <citation type="submission" date="2024-01" db="EMBL/GenBank/DDBJ databases">
        <title>Maribacter spp. originated from different algae showed divergent polysaccharides utilization ability.</title>
        <authorList>
            <person name="Wang H."/>
            <person name="Wu Y."/>
        </authorList>
    </citation>
    <scope>NUCLEOTIDE SEQUENCE [LARGE SCALE GENOMIC DNA]</scope>
    <source>
        <strain evidence="1 2">PR1</strain>
    </source>
</reference>
<dbReference type="Proteomes" id="UP001356308">
    <property type="component" value="Unassembled WGS sequence"/>
</dbReference>
<keyword evidence="2" id="KW-1185">Reference proteome</keyword>
<organism evidence="1 2">
    <name type="scientific">Maribacter cobaltidurans</name>
    <dbReference type="NCBI Taxonomy" id="1178778"/>
    <lineage>
        <taxon>Bacteria</taxon>
        <taxon>Pseudomonadati</taxon>
        <taxon>Bacteroidota</taxon>
        <taxon>Flavobacteriia</taxon>
        <taxon>Flavobacteriales</taxon>
        <taxon>Flavobacteriaceae</taxon>
        <taxon>Maribacter</taxon>
    </lineage>
</organism>
<evidence type="ECO:0000313" key="1">
    <source>
        <dbReference type="EMBL" id="MEE1975375.1"/>
    </source>
</evidence>
<protein>
    <submittedName>
        <fullName evidence="1">Uncharacterized protein</fullName>
    </submittedName>
</protein>
<name>A0ABU7IR51_9FLAO</name>